<keyword evidence="10" id="KW-1185">Reference proteome</keyword>
<name>A0A2K1Q859_9GAMM</name>
<dbReference type="PANTHER" id="PTHR36307:SF1">
    <property type="entry name" value="FLAGELLA BASAL BODY P-RING FORMATION PROTEIN FLGA"/>
    <property type="match status" value="1"/>
</dbReference>
<keyword evidence="9" id="KW-0969">Cilium</keyword>
<evidence type="ECO:0000313" key="9">
    <source>
        <dbReference type="EMBL" id="PNS11216.1"/>
    </source>
</evidence>
<dbReference type="GO" id="GO:0044780">
    <property type="term" value="P:bacterial-type flagellum assembly"/>
    <property type="evidence" value="ECO:0007669"/>
    <property type="project" value="InterPro"/>
</dbReference>
<evidence type="ECO:0000256" key="5">
    <source>
        <dbReference type="ARBA" id="ARBA00022764"/>
    </source>
</evidence>
<evidence type="ECO:0000259" key="8">
    <source>
        <dbReference type="SMART" id="SM00858"/>
    </source>
</evidence>
<dbReference type="AlphaFoldDB" id="A0A2K1Q859"/>
<dbReference type="InterPro" id="IPR013974">
    <property type="entry name" value="SAF"/>
</dbReference>
<dbReference type="PANTHER" id="PTHR36307">
    <property type="entry name" value="FLAGELLA BASAL BODY P-RING FORMATION PROTEIN FLGA"/>
    <property type="match status" value="1"/>
</dbReference>
<organism evidence="9 10">
    <name type="scientific">Mixta theicola</name>
    <dbReference type="NCBI Taxonomy" id="1458355"/>
    <lineage>
        <taxon>Bacteria</taxon>
        <taxon>Pseudomonadati</taxon>
        <taxon>Pseudomonadota</taxon>
        <taxon>Gammaproteobacteria</taxon>
        <taxon>Enterobacterales</taxon>
        <taxon>Erwiniaceae</taxon>
        <taxon>Mixta</taxon>
    </lineage>
</organism>
<protein>
    <recommendedName>
        <fullName evidence="3 7">Flagella basal body P-ring formation protein FlgA</fullName>
    </recommendedName>
</protein>
<evidence type="ECO:0000256" key="4">
    <source>
        <dbReference type="ARBA" id="ARBA00022729"/>
    </source>
</evidence>
<evidence type="ECO:0000313" key="10">
    <source>
        <dbReference type="Proteomes" id="UP000236345"/>
    </source>
</evidence>
<dbReference type="NCBIfam" id="TIGR03170">
    <property type="entry name" value="flgA_cterm"/>
    <property type="match status" value="1"/>
</dbReference>
<evidence type="ECO:0000256" key="2">
    <source>
        <dbReference type="ARBA" id="ARBA00010474"/>
    </source>
</evidence>
<keyword evidence="9" id="KW-0966">Cell projection</keyword>
<dbReference type="GO" id="GO:0042597">
    <property type="term" value="C:periplasmic space"/>
    <property type="evidence" value="ECO:0007669"/>
    <property type="project" value="UniProtKB-SubCell"/>
</dbReference>
<dbReference type="InterPro" id="IPR039246">
    <property type="entry name" value="Flagellar_FlgA"/>
</dbReference>
<comment type="caution">
    <text evidence="9">The sequence shown here is derived from an EMBL/GenBank/DDBJ whole genome shotgun (WGS) entry which is preliminary data.</text>
</comment>
<dbReference type="OrthoDB" id="7065435at2"/>
<keyword evidence="7" id="KW-1005">Bacterial flagellum biogenesis</keyword>
<sequence length="229" mass="24874">MKKSPQDWCRIVLTLFSILFTLTAQADNNTLTEKINTLLNSSDKNITPNMTRRAVLLTSPDKLASLCADPHLSLSGGQRLTGNRTVVAQCGNKKHFFQVRIEAEGSWWVAARDLKTGSILNPDDVVQRSGSLANLPSGLVMNLGSIRGAVLTRPVRAGQPLTENQLRKSWRINRGEEIDVIAYGNGFHIMARGKALDNAAVNGAVRVRMKGGQLVTGSVNSDGSVRINL</sequence>
<dbReference type="InterPro" id="IPR017585">
    <property type="entry name" value="SAF_FlgA"/>
</dbReference>
<dbReference type="Gene3D" id="3.90.1210.10">
    <property type="entry name" value="Antifreeze-like/N-acetylneuraminic acid synthase C-terminal domain"/>
    <property type="match status" value="1"/>
</dbReference>
<comment type="similarity">
    <text evidence="2 7">Belongs to the FlgA family.</text>
</comment>
<gene>
    <name evidence="9" type="primary">flgA</name>
    <name evidence="9" type="ORF">COO59_13170</name>
</gene>
<dbReference type="EMBL" id="NWUO01000009">
    <property type="protein sequence ID" value="PNS11216.1"/>
    <property type="molecule type" value="Genomic_DNA"/>
</dbReference>
<dbReference type="CDD" id="cd11614">
    <property type="entry name" value="SAF_CpaB_FlgA_like"/>
    <property type="match status" value="1"/>
</dbReference>
<keyword evidence="5 7" id="KW-0574">Periplasm</keyword>
<dbReference type="SMART" id="SM00858">
    <property type="entry name" value="SAF"/>
    <property type="match status" value="1"/>
</dbReference>
<feature type="domain" description="SAF" evidence="8">
    <location>
        <begin position="105"/>
        <end position="167"/>
    </location>
</feature>
<evidence type="ECO:0000256" key="1">
    <source>
        <dbReference type="ARBA" id="ARBA00004418"/>
    </source>
</evidence>
<keyword evidence="4 7" id="KW-0732">Signal</keyword>
<keyword evidence="9" id="KW-0282">Flagellum</keyword>
<evidence type="ECO:0000256" key="3">
    <source>
        <dbReference type="ARBA" id="ARBA00014754"/>
    </source>
</evidence>
<feature type="signal peptide" evidence="7">
    <location>
        <begin position="1"/>
        <end position="26"/>
    </location>
</feature>
<feature type="chain" id="PRO_5014210127" description="Flagella basal body P-ring formation protein FlgA" evidence="7">
    <location>
        <begin position="27"/>
        <end position="229"/>
    </location>
</feature>
<comment type="subcellular location">
    <subcellularLocation>
        <location evidence="1 7">Periplasm</location>
    </subcellularLocation>
</comment>
<comment type="function">
    <text evidence="6 7">Involved in the assembly process of the P-ring formation. It may associate with FlgF on the rod constituting a structure essential for the P-ring assembly or may act as a modulator protein for the P-ring assembly.</text>
</comment>
<dbReference type="Proteomes" id="UP000236345">
    <property type="component" value="Unassembled WGS sequence"/>
</dbReference>
<dbReference type="Gene3D" id="2.30.30.760">
    <property type="match status" value="1"/>
</dbReference>
<accession>A0A2K1Q859</accession>
<dbReference type="Pfam" id="PF13144">
    <property type="entry name" value="ChapFlgA"/>
    <property type="match status" value="1"/>
</dbReference>
<evidence type="ECO:0000256" key="6">
    <source>
        <dbReference type="ARBA" id="ARBA00025643"/>
    </source>
</evidence>
<evidence type="ECO:0000256" key="7">
    <source>
        <dbReference type="RuleBase" id="RU362063"/>
    </source>
</evidence>
<reference evidence="10" key="1">
    <citation type="submission" date="2017-09" db="EMBL/GenBank/DDBJ databases">
        <authorList>
            <person name="Palmer M."/>
            <person name="Steenkamp E.T."/>
            <person name="Coetzee M.P."/>
            <person name="Avontuur J.R."/>
            <person name="Van Zyl E."/>
            <person name="Chan W.-Y."/>
            <person name="Blom J."/>
            <person name="Venter S.N."/>
        </authorList>
    </citation>
    <scope>NUCLEOTIDE SEQUENCE [LARGE SCALE GENOMIC DNA]</scope>
    <source>
        <strain evidence="10">QC88-366</strain>
    </source>
</reference>
<proteinExistence type="inferred from homology"/>